<dbReference type="PANTHER" id="PTHR42793:SF1">
    <property type="entry name" value="PEPTIDYL-LYSINE N-ACETYLTRANSFERASE PATZ"/>
    <property type="match status" value="1"/>
</dbReference>
<dbReference type="InterPro" id="IPR016102">
    <property type="entry name" value="Succinyl-CoA_synth-like"/>
</dbReference>
<dbReference type="InterPro" id="IPR000182">
    <property type="entry name" value="GNAT_dom"/>
</dbReference>
<dbReference type="PANTHER" id="PTHR42793">
    <property type="entry name" value="COA BINDING DOMAIN CONTAINING PROTEIN"/>
    <property type="match status" value="1"/>
</dbReference>
<evidence type="ECO:0000259" key="2">
    <source>
        <dbReference type="PROSITE" id="PS51186"/>
    </source>
</evidence>
<dbReference type="Gene3D" id="3.40.50.720">
    <property type="entry name" value="NAD(P)-binding Rossmann-like Domain"/>
    <property type="match status" value="1"/>
</dbReference>
<dbReference type="Proteomes" id="UP001164693">
    <property type="component" value="Chromosome"/>
</dbReference>
<reference evidence="3" key="1">
    <citation type="submission" date="2022-05" db="EMBL/GenBank/DDBJ databases">
        <title>Jatrophihabitans sp. SB3-54 whole genome sequence.</title>
        <authorList>
            <person name="Suh M.K."/>
            <person name="Eom M.K."/>
            <person name="Kim J.S."/>
            <person name="Kim H.S."/>
            <person name="Do H.E."/>
            <person name="Shin Y.K."/>
            <person name="Lee J.-S."/>
        </authorList>
    </citation>
    <scope>NUCLEOTIDE SEQUENCE</scope>
    <source>
        <strain evidence="3">SB3-54</strain>
    </source>
</reference>
<dbReference type="InterPro" id="IPR036291">
    <property type="entry name" value="NAD(P)-bd_dom_sf"/>
</dbReference>
<evidence type="ECO:0000313" key="3">
    <source>
        <dbReference type="EMBL" id="WAX55953.1"/>
    </source>
</evidence>
<proteinExistence type="predicted"/>
<dbReference type="SUPFAM" id="SSF52210">
    <property type="entry name" value="Succinyl-CoA synthetase domains"/>
    <property type="match status" value="2"/>
</dbReference>
<dbReference type="Pfam" id="PF00583">
    <property type="entry name" value="Acetyltransf_1"/>
    <property type="match status" value="1"/>
</dbReference>
<dbReference type="InterPro" id="IPR032875">
    <property type="entry name" value="Succ_CoA_lig_flav_dom"/>
</dbReference>
<dbReference type="CDD" id="cd04301">
    <property type="entry name" value="NAT_SF"/>
    <property type="match status" value="1"/>
</dbReference>
<dbReference type="EMBL" id="CP097463">
    <property type="protein sequence ID" value="WAX55953.1"/>
    <property type="molecule type" value="Genomic_DNA"/>
</dbReference>
<dbReference type="InterPro" id="IPR016181">
    <property type="entry name" value="Acyl_CoA_acyltransferase"/>
</dbReference>
<dbReference type="InterPro" id="IPR003781">
    <property type="entry name" value="CoA-bd"/>
</dbReference>
<evidence type="ECO:0000313" key="4">
    <source>
        <dbReference type="Proteomes" id="UP001164693"/>
    </source>
</evidence>
<name>A0ABY7JUD2_9ACTN</name>
<dbReference type="PROSITE" id="PS51186">
    <property type="entry name" value="GNAT"/>
    <property type="match status" value="1"/>
</dbReference>
<dbReference type="SUPFAM" id="SSF51735">
    <property type="entry name" value="NAD(P)-binding Rossmann-fold domains"/>
    <property type="match status" value="1"/>
</dbReference>
<protein>
    <submittedName>
        <fullName evidence="3">GNAT family N-acetyltransferase</fullName>
        <ecNumber evidence="3">2.3.1.-</ecNumber>
    </submittedName>
</protein>
<dbReference type="Gene3D" id="3.40.50.261">
    <property type="entry name" value="Succinyl-CoA synthetase domains"/>
    <property type="match status" value="2"/>
</dbReference>
<organism evidence="3 4">
    <name type="scientific">Jatrophihabitans cynanchi</name>
    <dbReference type="NCBI Taxonomy" id="2944128"/>
    <lineage>
        <taxon>Bacteria</taxon>
        <taxon>Bacillati</taxon>
        <taxon>Actinomycetota</taxon>
        <taxon>Actinomycetes</taxon>
        <taxon>Jatrophihabitantales</taxon>
        <taxon>Jatrophihabitantaceae</taxon>
        <taxon>Jatrophihabitans</taxon>
    </lineage>
</organism>
<dbReference type="Pfam" id="PF13380">
    <property type="entry name" value="CoA_binding_2"/>
    <property type="match status" value="1"/>
</dbReference>
<dbReference type="EC" id="2.3.1.-" evidence="3"/>
<dbReference type="Pfam" id="PF13607">
    <property type="entry name" value="Succ_CoA_lig"/>
    <property type="match status" value="1"/>
</dbReference>
<dbReference type="Pfam" id="PF13549">
    <property type="entry name" value="ATP-grasp_5"/>
    <property type="match status" value="1"/>
</dbReference>
<accession>A0ABY7JUD2</accession>
<dbReference type="Gene3D" id="3.30.470.20">
    <property type="entry name" value="ATP-grasp fold, B domain"/>
    <property type="match status" value="1"/>
</dbReference>
<keyword evidence="4" id="KW-1185">Reference proteome</keyword>
<dbReference type="GO" id="GO:0016746">
    <property type="term" value="F:acyltransferase activity"/>
    <property type="evidence" value="ECO:0007669"/>
    <property type="project" value="UniProtKB-KW"/>
</dbReference>
<feature type="domain" description="N-acetyltransferase" evidence="2">
    <location>
        <begin position="35"/>
        <end position="191"/>
    </location>
</feature>
<keyword evidence="3" id="KW-0808">Transferase</keyword>
<dbReference type="SUPFAM" id="SSF55729">
    <property type="entry name" value="Acyl-CoA N-acyltransferases (Nat)"/>
    <property type="match status" value="1"/>
</dbReference>
<feature type="region of interest" description="Disordered" evidence="1">
    <location>
        <begin position="1"/>
        <end position="22"/>
    </location>
</feature>
<sequence length="835" mass="87039">MTDSADPVPDYDDAEAPPPPPHWEADVVVADGGTVHLRPIRPSDAPKLVALHGGLSPRTRYLRYFSAYPRIPERDLYRFSHVDHHDRVALIVELGGAAIAVGRYERSPGTDGVPSAEVAFVVADAHQGRGIGSVLLEHLAAAGRECGIRRFVAVVLAENSAMIRVFRDAGYEVTRHLEYGEVNLEFAIDETAVTEAVMREREQRAEARSIARLLNPGSVAIVGASNDAGKIGHAVVVNLLRSGFDGPLYPVNPDARHVSGIPAYRSVLDVPGELDLAVIAVPAPSVAAVVDECAQRGVKGLIVISGGFGERGAEEEREAGRTAQRALVTAARAHGMRVVGPNCLGVVNTAAGVRLNASLAPLPPLPGRVGFFSQSGALGVTILGEAARRGLGVSTFVSAGNRADVSGNDMLQFWETDERTDVVLMYLESFGNPRKFARLTRRLGRTKPIVTIKSGTGTVLVAGLEQTSVDVPDVSARALFEASGVIRVETVSGMFDVALLLSTQPLPAGGRVAVVGNSTAIGVLVANACSAEGLQLTRLVDVGVDAGAEAFEPALAGAVADPDVDAIVVVFVPPLPRSAGDDVAVALRTIAASSQKPVLSTFLGFEGVPDALAAAGEEAAPRGSVPSYPSPERAVRALARAVRYAAWRATPAGVVPELADLDLDRARELVDGVLTAAPQGRELTVDEAGRLLGSVGVLLSYEEPARTVEVVFTVFDDHSFGALVSFGLGGVATELLGDTAYAAAPLTTQDAEQLIGTPRAAPLLTGYEGSEPCDTAALADLALRLSALGDALPELAECRVGALATPFGVQVTSVAARLAPPTARGDTGPRRMRGL</sequence>
<evidence type="ECO:0000256" key="1">
    <source>
        <dbReference type="SAM" id="MobiDB-lite"/>
    </source>
</evidence>
<dbReference type="RefSeq" id="WP_269442478.1">
    <property type="nucleotide sequence ID" value="NZ_CP097463.1"/>
</dbReference>
<dbReference type="Gene3D" id="3.40.630.30">
    <property type="match status" value="1"/>
</dbReference>
<dbReference type="SMART" id="SM00881">
    <property type="entry name" value="CoA_binding"/>
    <property type="match status" value="1"/>
</dbReference>
<gene>
    <name evidence="3" type="ORF">M6B22_15605</name>
</gene>
<keyword evidence="3" id="KW-0012">Acyltransferase</keyword>